<evidence type="ECO:0000313" key="2">
    <source>
        <dbReference type="Proteomes" id="UP000054324"/>
    </source>
</evidence>
<evidence type="ECO:0000313" key="1">
    <source>
        <dbReference type="EMBL" id="KER33469.1"/>
    </source>
</evidence>
<dbReference type="AlphaFoldDB" id="A0A075AJJ0"/>
<protein>
    <submittedName>
        <fullName evidence="1">Uncharacterized protein</fullName>
    </submittedName>
</protein>
<dbReference type="CTD" id="20314774"/>
<organism evidence="1 2">
    <name type="scientific">Opisthorchis viverrini</name>
    <name type="common">Southeast Asian liver fluke</name>
    <dbReference type="NCBI Taxonomy" id="6198"/>
    <lineage>
        <taxon>Eukaryota</taxon>
        <taxon>Metazoa</taxon>
        <taxon>Spiralia</taxon>
        <taxon>Lophotrochozoa</taxon>
        <taxon>Platyhelminthes</taxon>
        <taxon>Trematoda</taxon>
        <taxon>Digenea</taxon>
        <taxon>Opisthorchiida</taxon>
        <taxon>Opisthorchiata</taxon>
        <taxon>Opisthorchiidae</taxon>
        <taxon>Opisthorchis</taxon>
    </lineage>
</organism>
<keyword evidence="2" id="KW-1185">Reference proteome</keyword>
<gene>
    <name evidence="1" type="ORF">T265_00586</name>
</gene>
<proteinExistence type="predicted"/>
<accession>A0A075AJJ0</accession>
<reference evidence="1 2" key="1">
    <citation type="submission" date="2013-11" db="EMBL/GenBank/DDBJ databases">
        <title>Opisthorchis viverrini - life in the bile duct.</title>
        <authorList>
            <person name="Young N.D."/>
            <person name="Nagarajan N."/>
            <person name="Lin S.J."/>
            <person name="Korhonen P.K."/>
            <person name="Jex A.R."/>
            <person name="Hall R.S."/>
            <person name="Safavi-Hemami H."/>
            <person name="Kaewkong W."/>
            <person name="Bertrand D."/>
            <person name="Gao S."/>
            <person name="Seet Q."/>
            <person name="Wongkham S."/>
            <person name="Teh B.T."/>
            <person name="Wongkham C."/>
            <person name="Intapan P.M."/>
            <person name="Maleewong W."/>
            <person name="Yang X."/>
            <person name="Hu M."/>
            <person name="Wang Z."/>
            <person name="Hofmann A."/>
            <person name="Sternberg P.W."/>
            <person name="Tan P."/>
            <person name="Wang J."/>
            <person name="Gasser R.B."/>
        </authorList>
    </citation>
    <scope>NUCLEOTIDE SEQUENCE [LARGE SCALE GENOMIC DNA]</scope>
</reference>
<dbReference type="OrthoDB" id="3945418at2759"/>
<dbReference type="RefSeq" id="XP_009162678.1">
    <property type="nucleotide sequence ID" value="XM_009164414.1"/>
</dbReference>
<name>A0A075AJJ0_OPIVI</name>
<dbReference type="GeneID" id="20314774"/>
<dbReference type="EMBL" id="KL596624">
    <property type="protein sequence ID" value="KER33469.1"/>
    <property type="molecule type" value="Genomic_DNA"/>
</dbReference>
<sequence>MHDYPETISPIQSALTTPCLRINYISYHRQCGTVYAIPPNHQSVVRTLPPPLDFPCLGLGNLAVSQPSCFFRMAWQLGTERVLQLNNYYYYYCEKREKLGKICLPGGKEEEAPGVHSKDMFHLTAFDLSNGHRLLQLPFLCPVTPSRRTEINRAPILRFLELLMIFMAWRGSCTRFLMPLIGLLHVRALLWTGSIRIYWLPNKEQPGSRSFLGRGPASPSSLLQISGPRIKARFQTELHSKSLSSYLSPFER</sequence>
<dbReference type="KEGG" id="ovi:T265_00586"/>
<dbReference type="Proteomes" id="UP000054324">
    <property type="component" value="Unassembled WGS sequence"/>
</dbReference>